<dbReference type="InterPro" id="IPR010419">
    <property type="entry name" value="CO_DH_gsu"/>
</dbReference>
<gene>
    <name evidence="1" type="ORF">GBAR_LOCUS11759</name>
</gene>
<sequence>MDLPRVAPCVPGLAALKADGDDRYVGTLQAQAGPMRVNLSGTLKVVSQDADQGEAQFLLEAADRRIGGSVKTTMTLQLTPTTDGQTELTIATDTAFMGALGTLGQPIIRRKAAATVEEFARNLAGLVGNGG</sequence>
<dbReference type="Gene3D" id="3.30.530.20">
    <property type="match status" value="1"/>
</dbReference>
<name>A0AA35RZT3_GEOBA</name>
<proteinExistence type="predicted"/>
<dbReference type="Pfam" id="PF06240">
    <property type="entry name" value="COXG"/>
    <property type="match status" value="1"/>
</dbReference>
<dbReference type="AlphaFoldDB" id="A0AA35RZT3"/>
<evidence type="ECO:0000313" key="2">
    <source>
        <dbReference type="Proteomes" id="UP001174909"/>
    </source>
</evidence>
<dbReference type="Proteomes" id="UP001174909">
    <property type="component" value="Unassembled WGS sequence"/>
</dbReference>
<keyword evidence="2" id="KW-1185">Reference proteome</keyword>
<evidence type="ECO:0008006" key="3">
    <source>
        <dbReference type="Google" id="ProtNLM"/>
    </source>
</evidence>
<dbReference type="PANTHER" id="PTHR38588">
    <property type="entry name" value="BLL0334 PROTEIN"/>
    <property type="match status" value="1"/>
</dbReference>
<protein>
    <recommendedName>
        <fullName evidence="3">Carbon monoxide dehydrogenase subunit G</fullName>
    </recommendedName>
</protein>
<dbReference type="PANTHER" id="PTHR38588:SF1">
    <property type="entry name" value="BLL0334 PROTEIN"/>
    <property type="match status" value="1"/>
</dbReference>
<accession>A0AA35RZT3</accession>
<dbReference type="EMBL" id="CASHTH010001763">
    <property type="protein sequence ID" value="CAI8019576.1"/>
    <property type="molecule type" value="Genomic_DNA"/>
</dbReference>
<dbReference type="SUPFAM" id="SSF55961">
    <property type="entry name" value="Bet v1-like"/>
    <property type="match status" value="1"/>
</dbReference>
<evidence type="ECO:0000313" key="1">
    <source>
        <dbReference type="EMBL" id="CAI8019576.1"/>
    </source>
</evidence>
<reference evidence="1" key="1">
    <citation type="submission" date="2023-03" db="EMBL/GenBank/DDBJ databases">
        <authorList>
            <person name="Steffen K."/>
            <person name="Cardenas P."/>
        </authorList>
    </citation>
    <scope>NUCLEOTIDE SEQUENCE</scope>
</reference>
<dbReference type="InterPro" id="IPR023393">
    <property type="entry name" value="START-like_dom_sf"/>
</dbReference>
<organism evidence="1 2">
    <name type="scientific">Geodia barretti</name>
    <name type="common">Barrett's horny sponge</name>
    <dbReference type="NCBI Taxonomy" id="519541"/>
    <lineage>
        <taxon>Eukaryota</taxon>
        <taxon>Metazoa</taxon>
        <taxon>Porifera</taxon>
        <taxon>Demospongiae</taxon>
        <taxon>Heteroscleromorpha</taxon>
        <taxon>Tetractinellida</taxon>
        <taxon>Astrophorina</taxon>
        <taxon>Geodiidae</taxon>
        <taxon>Geodia</taxon>
    </lineage>
</organism>
<comment type="caution">
    <text evidence="1">The sequence shown here is derived from an EMBL/GenBank/DDBJ whole genome shotgun (WGS) entry which is preliminary data.</text>
</comment>